<keyword evidence="5" id="KW-1185">Reference proteome</keyword>
<dbReference type="RefSeq" id="WP_132506410.1">
    <property type="nucleotide sequence ID" value="NZ_SMKP01000016.1"/>
</dbReference>
<dbReference type="PANTHER" id="PTHR20930:SF0">
    <property type="entry name" value="PROTEIN ILRUN"/>
    <property type="match status" value="1"/>
</dbReference>
<keyword evidence="2" id="KW-0812">Transmembrane</keyword>
<feature type="region of interest" description="Disordered" evidence="1">
    <location>
        <begin position="112"/>
        <end position="198"/>
    </location>
</feature>
<evidence type="ECO:0000259" key="3">
    <source>
        <dbReference type="Pfam" id="PF16158"/>
    </source>
</evidence>
<sequence>MAESSGPQDEGTASRRGRRPIRPDPGAGPVALLAHRLWELKEEAGDPSFADMAGRLGAAASKSSLAAAARGSALPSWETTWEFVRVLAIDRLGRDPEQVRREWRRLWEQAQAGESAGATIEARMPDQPEPSPSARPSPTDPAPSSQPGGSPQPGGPAPTGGSSPSGAPPDGPAPPPDGFAPSDGPAPSSGPGPGARRTPAVRKATVLAGATGVVGVAAILLGWVLPLLGESDENEPTPQATPAQTVSPRDDSVFEGDVTFPDGSVVKRGAAFDKVWRIRNAGTVPWRDRYLTRMNDTPCKAPERVGIGPVLPGETVDITVRVRAADSPGRCKIFWKMTDEDGTPLLAGKRPIFLDVTVG</sequence>
<dbReference type="Proteomes" id="UP000294543">
    <property type="component" value="Unassembled WGS sequence"/>
</dbReference>
<dbReference type="PANTHER" id="PTHR20930">
    <property type="entry name" value="OVARIAN CARCINOMA ANTIGEN CA125-RELATED"/>
    <property type="match status" value="1"/>
</dbReference>
<name>A0A4R4X0J8_9ACTN</name>
<gene>
    <name evidence="4" type="ORF">E1294_08240</name>
</gene>
<feature type="region of interest" description="Disordered" evidence="1">
    <location>
        <begin position="1"/>
        <end position="28"/>
    </location>
</feature>
<keyword evidence="2" id="KW-1133">Transmembrane helix</keyword>
<dbReference type="InterPro" id="IPR032350">
    <property type="entry name" value="Nbr1_FW"/>
</dbReference>
<dbReference type="InterPro" id="IPR013783">
    <property type="entry name" value="Ig-like_fold"/>
</dbReference>
<feature type="region of interest" description="Disordered" evidence="1">
    <location>
        <begin position="232"/>
        <end position="251"/>
    </location>
</feature>
<feature type="transmembrane region" description="Helical" evidence="2">
    <location>
        <begin position="206"/>
        <end position="228"/>
    </location>
</feature>
<accession>A0A4R4X0J8</accession>
<dbReference type="AlphaFoldDB" id="A0A4R4X0J8"/>
<dbReference type="GO" id="GO:0005975">
    <property type="term" value="P:carbohydrate metabolic process"/>
    <property type="evidence" value="ECO:0007669"/>
    <property type="project" value="UniProtKB-ARBA"/>
</dbReference>
<evidence type="ECO:0000313" key="4">
    <source>
        <dbReference type="EMBL" id="TDD23704.1"/>
    </source>
</evidence>
<proteinExistence type="predicted"/>
<evidence type="ECO:0000313" key="5">
    <source>
        <dbReference type="Proteomes" id="UP000294543"/>
    </source>
</evidence>
<dbReference type="OrthoDB" id="166850at2"/>
<feature type="compositionally biased region" description="Pro residues" evidence="1">
    <location>
        <begin position="166"/>
        <end position="178"/>
    </location>
</feature>
<dbReference type="Gene3D" id="2.60.40.10">
    <property type="entry name" value="Immunoglobulins"/>
    <property type="match status" value="1"/>
</dbReference>
<organism evidence="4 5">
    <name type="scientific">Nonomuraea diastatica</name>
    <dbReference type="NCBI Taxonomy" id="1848329"/>
    <lineage>
        <taxon>Bacteria</taxon>
        <taxon>Bacillati</taxon>
        <taxon>Actinomycetota</taxon>
        <taxon>Actinomycetes</taxon>
        <taxon>Streptosporangiales</taxon>
        <taxon>Streptosporangiaceae</taxon>
        <taxon>Nonomuraea</taxon>
    </lineage>
</organism>
<evidence type="ECO:0000256" key="2">
    <source>
        <dbReference type="SAM" id="Phobius"/>
    </source>
</evidence>
<feature type="compositionally biased region" description="Low complexity" evidence="1">
    <location>
        <begin position="179"/>
        <end position="189"/>
    </location>
</feature>
<feature type="compositionally biased region" description="Polar residues" evidence="1">
    <location>
        <begin position="236"/>
        <end position="247"/>
    </location>
</feature>
<feature type="domain" description="Nbr1 FW" evidence="3">
    <location>
        <begin position="259"/>
        <end position="346"/>
    </location>
</feature>
<protein>
    <recommendedName>
        <fullName evidence="3">Nbr1 FW domain-containing protein</fullName>
    </recommendedName>
</protein>
<dbReference type="Pfam" id="PF16158">
    <property type="entry name" value="N_BRCA1_IG"/>
    <property type="match status" value="1"/>
</dbReference>
<dbReference type="EMBL" id="SMKP01000016">
    <property type="protein sequence ID" value="TDD23704.1"/>
    <property type="molecule type" value="Genomic_DNA"/>
</dbReference>
<keyword evidence="2" id="KW-0472">Membrane</keyword>
<reference evidence="4 5" key="1">
    <citation type="submission" date="2019-03" db="EMBL/GenBank/DDBJ databases">
        <title>Draft genome sequences of novel Actinobacteria.</title>
        <authorList>
            <person name="Sahin N."/>
            <person name="Ay H."/>
            <person name="Saygin H."/>
        </authorList>
    </citation>
    <scope>NUCLEOTIDE SEQUENCE [LARGE SCALE GENOMIC DNA]</scope>
    <source>
        <strain evidence="4 5">KC712</strain>
    </source>
</reference>
<comment type="caution">
    <text evidence="4">The sequence shown here is derived from an EMBL/GenBank/DDBJ whole genome shotgun (WGS) entry which is preliminary data.</text>
</comment>
<evidence type="ECO:0000256" key="1">
    <source>
        <dbReference type="SAM" id="MobiDB-lite"/>
    </source>
</evidence>
<feature type="compositionally biased region" description="Pro residues" evidence="1">
    <location>
        <begin position="127"/>
        <end position="141"/>
    </location>
</feature>
<dbReference type="CDD" id="cd14947">
    <property type="entry name" value="NBR1_like"/>
    <property type="match status" value="1"/>
</dbReference>